<dbReference type="AlphaFoldDB" id="K1WJJ7"/>
<organism evidence="2 3">
    <name type="scientific">Marssonina brunnea f. sp. multigermtubi (strain MB_m1)</name>
    <name type="common">Marssonina leaf spot fungus</name>
    <dbReference type="NCBI Taxonomy" id="1072389"/>
    <lineage>
        <taxon>Eukaryota</taxon>
        <taxon>Fungi</taxon>
        <taxon>Dikarya</taxon>
        <taxon>Ascomycota</taxon>
        <taxon>Pezizomycotina</taxon>
        <taxon>Leotiomycetes</taxon>
        <taxon>Helotiales</taxon>
        <taxon>Drepanopezizaceae</taxon>
        <taxon>Drepanopeziza</taxon>
    </lineage>
</organism>
<dbReference type="InParanoid" id="K1WJJ7"/>
<feature type="region of interest" description="Disordered" evidence="1">
    <location>
        <begin position="214"/>
        <end position="247"/>
    </location>
</feature>
<dbReference type="HOGENOM" id="CLU_1124760_0_0_1"/>
<evidence type="ECO:0000313" key="2">
    <source>
        <dbReference type="EMBL" id="EKD12407.1"/>
    </source>
</evidence>
<gene>
    <name evidence="2" type="ORF">MBM_09441</name>
</gene>
<dbReference type="GeneID" id="18765376"/>
<keyword evidence="3" id="KW-1185">Reference proteome</keyword>
<reference evidence="2 3" key="1">
    <citation type="journal article" date="2012" name="BMC Genomics">
        <title>Sequencing the genome of Marssonina brunnea reveals fungus-poplar co-evolution.</title>
        <authorList>
            <person name="Zhu S."/>
            <person name="Cao Y.-Z."/>
            <person name="Jiang C."/>
            <person name="Tan B.-Y."/>
            <person name="Wang Z."/>
            <person name="Feng S."/>
            <person name="Zhang L."/>
            <person name="Su X.-H."/>
            <person name="Brejova B."/>
            <person name="Vinar T."/>
            <person name="Xu M."/>
            <person name="Wang M.-X."/>
            <person name="Zhang S.-G."/>
            <person name="Huang M.-R."/>
            <person name="Wu R."/>
            <person name="Zhou Y."/>
        </authorList>
    </citation>
    <scope>NUCLEOTIDE SEQUENCE [LARGE SCALE GENOMIC DNA]</scope>
    <source>
        <strain evidence="2 3">MB_m1</strain>
    </source>
</reference>
<sequence>MQGPDDLKRMISADKDLQKAAEQSSQIEYMVKAWLQEHYSIAMKVRRRKAARLRQRQRQQRQLNIPDKDRLDRLLTLERSTSQATALTGARSYEIPPCWEKCCFFDVVALADRTRGRLFDIYKFTRQSTFLHAFGCKDIGKWPPVDWISTSVRSERFKLLMLVLGGIQGDSSQRQHSHRRTDIDKADISPVQRLPLQRISMYVRTQTANTVQPSEVSLSNSANSFVPQTQRSDVERRTRASLMARRR</sequence>
<protein>
    <submittedName>
        <fullName evidence="2">Uncharacterized protein</fullName>
    </submittedName>
</protein>
<name>K1WJJ7_MARBU</name>
<evidence type="ECO:0000313" key="3">
    <source>
        <dbReference type="Proteomes" id="UP000006753"/>
    </source>
</evidence>
<dbReference type="KEGG" id="mbe:MBM_09441"/>
<dbReference type="EMBL" id="JH921458">
    <property type="protein sequence ID" value="EKD12407.1"/>
    <property type="molecule type" value="Genomic_DNA"/>
</dbReference>
<accession>K1WJJ7</accession>
<proteinExistence type="predicted"/>
<evidence type="ECO:0000256" key="1">
    <source>
        <dbReference type="SAM" id="MobiDB-lite"/>
    </source>
</evidence>
<feature type="compositionally biased region" description="Polar residues" evidence="1">
    <location>
        <begin position="214"/>
        <end position="231"/>
    </location>
</feature>
<dbReference type="Proteomes" id="UP000006753">
    <property type="component" value="Unassembled WGS sequence"/>
</dbReference>